<dbReference type="EMBL" id="FRBT01000001">
    <property type="protein sequence ID" value="SHL36410.1"/>
    <property type="molecule type" value="Genomic_DNA"/>
</dbReference>
<feature type="domain" description="BON" evidence="1">
    <location>
        <begin position="149"/>
        <end position="217"/>
    </location>
</feature>
<dbReference type="STRING" id="946677.SAMN05444484_1011232"/>
<dbReference type="OrthoDB" id="870892at2"/>
<dbReference type="AlphaFoldDB" id="A0A1M7A178"/>
<organism evidence="2 3">
    <name type="scientific">Flavobacterium chilense</name>
    <dbReference type="NCBI Taxonomy" id="946677"/>
    <lineage>
        <taxon>Bacteria</taxon>
        <taxon>Pseudomonadati</taxon>
        <taxon>Bacteroidota</taxon>
        <taxon>Flavobacteriia</taxon>
        <taxon>Flavobacteriales</taxon>
        <taxon>Flavobacteriaceae</taxon>
        <taxon>Flavobacterium</taxon>
    </lineage>
</organism>
<reference evidence="3" key="1">
    <citation type="submission" date="2016-11" db="EMBL/GenBank/DDBJ databases">
        <authorList>
            <person name="Varghese N."/>
            <person name="Submissions S."/>
        </authorList>
    </citation>
    <scope>NUCLEOTIDE SEQUENCE [LARGE SCALE GENOMIC DNA]</scope>
    <source>
        <strain evidence="3">DSM 24724</strain>
    </source>
</reference>
<evidence type="ECO:0000313" key="3">
    <source>
        <dbReference type="Proteomes" id="UP000184028"/>
    </source>
</evidence>
<dbReference type="Gene3D" id="3.30.1340.30">
    <property type="match status" value="3"/>
</dbReference>
<gene>
    <name evidence="2" type="ORF">SAMN05444484_1011232</name>
</gene>
<keyword evidence="3" id="KW-1185">Reference proteome</keyword>
<protein>
    <submittedName>
        <fullName evidence="2">Osmotically-inducible protein OsmY, contains BON domain</fullName>
    </submittedName>
</protein>
<feature type="domain" description="BON" evidence="1">
    <location>
        <begin position="3"/>
        <end position="71"/>
    </location>
</feature>
<feature type="domain" description="BON" evidence="1">
    <location>
        <begin position="78"/>
        <end position="146"/>
    </location>
</feature>
<dbReference type="PANTHER" id="PTHR34606:SF15">
    <property type="entry name" value="BON DOMAIN-CONTAINING PROTEIN"/>
    <property type="match status" value="1"/>
</dbReference>
<dbReference type="InterPro" id="IPR007055">
    <property type="entry name" value="BON_dom"/>
</dbReference>
<dbReference type="PROSITE" id="PS50914">
    <property type="entry name" value="BON"/>
    <property type="match status" value="3"/>
</dbReference>
<sequence>MKKNEILQRDVLDAIKWETQLNTSQIEVTANNGIVTLKGIVDLPAKKIKAKDTAKQVPGVLEVFENIQVKINSREQKNDCDIAQAVLNAFRWNWNTLNDSIEVKVENGHVTLSGELEWHYQKEAAARAVTNLIGVKTVNNNIIIDSRLSHPINKEIIKRALKNHVAIHTASIRVEVSGNEVTLEGAVDSRYQKELAEKITWKTPGVRNIKNNLKVIAEHIDKTLDVFYKMTH</sequence>
<dbReference type="InterPro" id="IPR051686">
    <property type="entry name" value="Lipoprotein_DolP"/>
</dbReference>
<accession>A0A1M7A178</accession>
<dbReference type="Proteomes" id="UP000184028">
    <property type="component" value="Unassembled WGS sequence"/>
</dbReference>
<name>A0A1M7A178_9FLAO</name>
<dbReference type="PANTHER" id="PTHR34606">
    <property type="entry name" value="BON DOMAIN-CONTAINING PROTEIN"/>
    <property type="match status" value="1"/>
</dbReference>
<dbReference type="Pfam" id="PF04972">
    <property type="entry name" value="BON"/>
    <property type="match status" value="3"/>
</dbReference>
<dbReference type="RefSeq" id="WP_068840988.1">
    <property type="nucleotide sequence ID" value="NZ_FRBT01000001.1"/>
</dbReference>
<evidence type="ECO:0000313" key="2">
    <source>
        <dbReference type="EMBL" id="SHL36410.1"/>
    </source>
</evidence>
<dbReference type="InterPro" id="IPR014004">
    <property type="entry name" value="Transpt-assoc_nodulatn_dom_bac"/>
</dbReference>
<dbReference type="SMART" id="SM00749">
    <property type="entry name" value="BON"/>
    <property type="match status" value="3"/>
</dbReference>
<proteinExistence type="predicted"/>
<evidence type="ECO:0000259" key="1">
    <source>
        <dbReference type="PROSITE" id="PS50914"/>
    </source>
</evidence>